<evidence type="ECO:0000256" key="1">
    <source>
        <dbReference type="SAM" id="MobiDB-lite"/>
    </source>
</evidence>
<feature type="domain" description="Calcineurin-like phosphoesterase" evidence="2">
    <location>
        <begin position="120"/>
        <end position="309"/>
    </location>
</feature>
<feature type="compositionally biased region" description="Low complexity" evidence="1">
    <location>
        <begin position="40"/>
        <end position="60"/>
    </location>
</feature>
<dbReference type="PANTHER" id="PTHR46546">
    <property type="entry name" value="SHEWANELLA-LIKE PROTEIN PHOSPHATASE 1"/>
    <property type="match status" value="1"/>
</dbReference>
<evidence type="ECO:0000313" key="3">
    <source>
        <dbReference type="EMBL" id="CAK9215933.1"/>
    </source>
</evidence>
<proteinExistence type="predicted"/>
<dbReference type="SUPFAM" id="SSF56300">
    <property type="entry name" value="Metallo-dependent phosphatases"/>
    <property type="match status" value="1"/>
</dbReference>
<gene>
    <name evidence="3" type="ORF">CSSPTR1EN2_LOCUS13082</name>
</gene>
<organism evidence="3 4">
    <name type="scientific">Sphagnum troendelagicum</name>
    <dbReference type="NCBI Taxonomy" id="128251"/>
    <lineage>
        <taxon>Eukaryota</taxon>
        <taxon>Viridiplantae</taxon>
        <taxon>Streptophyta</taxon>
        <taxon>Embryophyta</taxon>
        <taxon>Bryophyta</taxon>
        <taxon>Sphagnophytina</taxon>
        <taxon>Sphagnopsida</taxon>
        <taxon>Sphagnales</taxon>
        <taxon>Sphagnaceae</taxon>
        <taxon>Sphagnum</taxon>
    </lineage>
</organism>
<evidence type="ECO:0000313" key="4">
    <source>
        <dbReference type="Proteomes" id="UP001497512"/>
    </source>
</evidence>
<dbReference type="InterPro" id="IPR029052">
    <property type="entry name" value="Metallo-depent_PP-like"/>
</dbReference>
<accession>A0ABP0UDA4</accession>
<protein>
    <recommendedName>
        <fullName evidence="2">Calcineurin-like phosphoesterase domain-containing protein</fullName>
    </recommendedName>
</protein>
<dbReference type="PANTHER" id="PTHR46546:SF4">
    <property type="entry name" value="SHEWANELLA-LIKE PROTEIN PHOSPHATASE 1"/>
    <property type="match status" value="1"/>
</dbReference>
<keyword evidence="4" id="KW-1185">Reference proteome</keyword>
<dbReference type="Proteomes" id="UP001497512">
    <property type="component" value="Chromosome 2"/>
</dbReference>
<reference evidence="3" key="1">
    <citation type="submission" date="2024-02" db="EMBL/GenBank/DDBJ databases">
        <authorList>
            <consortium name="ELIXIR-Norway"/>
            <consortium name="Elixir Norway"/>
        </authorList>
    </citation>
    <scope>NUCLEOTIDE SEQUENCE</scope>
</reference>
<feature type="region of interest" description="Disordered" evidence="1">
    <location>
        <begin position="40"/>
        <end position="61"/>
    </location>
</feature>
<evidence type="ECO:0000259" key="2">
    <source>
        <dbReference type="Pfam" id="PF00149"/>
    </source>
</evidence>
<dbReference type="Pfam" id="PF00149">
    <property type="entry name" value="Metallophos"/>
    <property type="match status" value="1"/>
</dbReference>
<dbReference type="EMBL" id="OZ019894">
    <property type="protein sequence ID" value="CAK9215933.1"/>
    <property type="molecule type" value="Genomic_DNA"/>
</dbReference>
<dbReference type="InterPro" id="IPR004843">
    <property type="entry name" value="Calcineurin-like_PHP"/>
</dbReference>
<sequence length="463" mass="50135">MDMAAATAATAATAAVHPRASSLTRSSSCFRITTLPALGSRPAASPCSPSSSSSSSSCSRWDGVQQQQLRVQMVGKKSGREQVGGGGGIVSTFAFDGEKPILYENGEEEPPTVVSAPNRRIVAIGDLHGDLERTLWALQLAGVLSNDGLHRWTGGTTVLVQVGDVLDRGDDEIAILSLLACLSKQAHSKGGAVFQIHGNHETMNVAGDFRHVTPGGFKEAEAFVDCCEEDHGGNWEAAFGEWYTTSQERKADQRFSFGGWLPIFNPLRMQKGAAARSLLFESGGPLAKELARHGVALKVNDWLFAHGGIMPHHVEYGLERINHEVSNWMKHANNRWGQPTKIPFIAIRGFDSIVWSRLYSHETFENPEDKIQACALLAAALVAANVRGLVVGHTPQTVGANCMCDGRVWRIDVGMSSGVLHALPEVLEITGTKVRVLRMAGEFLQEDDTVKGWYSSLDQQRVI</sequence>
<dbReference type="Gene3D" id="3.60.21.10">
    <property type="match status" value="1"/>
</dbReference>
<name>A0ABP0UDA4_9BRYO</name>